<reference evidence="3" key="1">
    <citation type="journal article" date="2020" name="bioRxiv">
        <title>Chromosome-level reference genome of the European wasp spider Argiope bruennichi: a resource for studies on range expansion and evolutionary adaptation.</title>
        <authorList>
            <person name="Sheffer M.M."/>
            <person name="Hoppe A."/>
            <person name="Krehenwinkel H."/>
            <person name="Uhl G."/>
            <person name="Kuss A.W."/>
            <person name="Jensen L."/>
            <person name="Jensen C."/>
            <person name="Gillespie R.G."/>
            <person name="Hoff K.J."/>
            <person name="Prost S."/>
        </authorList>
    </citation>
    <scope>NUCLEOTIDE SEQUENCE</scope>
</reference>
<dbReference type="EMBL" id="JABXBU010000012">
    <property type="protein sequence ID" value="KAF8789724.1"/>
    <property type="molecule type" value="Genomic_DNA"/>
</dbReference>
<accession>A0A8T0FEK0</accession>
<dbReference type="InterPro" id="IPR017910">
    <property type="entry name" value="Znf_lg_T-Ag_D1-typ"/>
</dbReference>
<dbReference type="PROSITE" id="PS51341">
    <property type="entry name" value="ZF_LTAG_D1"/>
    <property type="match status" value="1"/>
</dbReference>
<proteinExistence type="predicted"/>
<dbReference type="GO" id="GO:0006260">
    <property type="term" value="P:DNA replication"/>
    <property type="evidence" value="ECO:0007669"/>
    <property type="project" value="InterPro"/>
</dbReference>
<dbReference type="GO" id="GO:0005524">
    <property type="term" value="F:ATP binding"/>
    <property type="evidence" value="ECO:0007669"/>
    <property type="project" value="InterPro"/>
</dbReference>
<dbReference type="GO" id="GO:0003677">
    <property type="term" value="F:DNA binding"/>
    <property type="evidence" value="ECO:0007669"/>
    <property type="project" value="InterPro"/>
</dbReference>
<dbReference type="InterPro" id="IPR037102">
    <property type="entry name" value="Znf_lg_T-Ag_D1_dom_sf"/>
</dbReference>
<keyword evidence="4" id="KW-1185">Reference proteome</keyword>
<feature type="domain" description="T-ag D1-type" evidence="2">
    <location>
        <begin position="15"/>
        <end position="104"/>
    </location>
</feature>
<comment type="subcellular location">
    <subcellularLocation>
        <location evidence="1">Host cell</location>
    </subcellularLocation>
</comment>
<protein>
    <submittedName>
        <fullName evidence="3">Large T antigen like protein</fullName>
    </submittedName>
</protein>
<dbReference type="Pfam" id="PF06431">
    <property type="entry name" value="Polyoma_lg_T_C"/>
    <property type="match status" value="1"/>
</dbReference>
<evidence type="ECO:0000256" key="1">
    <source>
        <dbReference type="ARBA" id="ARBA00004340"/>
    </source>
</evidence>
<dbReference type="GO" id="GO:0043657">
    <property type="term" value="C:host cell"/>
    <property type="evidence" value="ECO:0007669"/>
    <property type="project" value="UniProtKB-SubCell"/>
</dbReference>
<dbReference type="Proteomes" id="UP000807504">
    <property type="component" value="Unassembled WGS sequence"/>
</dbReference>
<dbReference type="InterPro" id="IPR010932">
    <property type="entry name" value="Lg_T_Ag_Polyomavir_C"/>
</dbReference>
<organism evidence="3 4">
    <name type="scientific">Argiope bruennichi</name>
    <name type="common">Wasp spider</name>
    <name type="synonym">Aranea bruennichi</name>
    <dbReference type="NCBI Taxonomy" id="94029"/>
    <lineage>
        <taxon>Eukaryota</taxon>
        <taxon>Metazoa</taxon>
        <taxon>Ecdysozoa</taxon>
        <taxon>Arthropoda</taxon>
        <taxon>Chelicerata</taxon>
        <taxon>Arachnida</taxon>
        <taxon>Araneae</taxon>
        <taxon>Araneomorphae</taxon>
        <taxon>Entelegynae</taxon>
        <taxon>Araneoidea</taxon>
        <taxon>Araneidae</taxon>
        <taxon>Argiope</taxon>
    </lineage>
</organism>
<gene>
    <name evidence="3" type="ORF">HNY73_007643</name>
</gene>
<comment type="caution">
    <text evidence="3">The sequence shown here is derived from an EMBL/GenBank/DDBJ whole genome shotgun (WGS) entry which is preliminary data.</text>
</comment>
<evidence type="ECO:0000313" key="3">
    <source>
        <dbReference type="EMBL" id="KAF8789724.1"/>
    </source>
</evidence>
<evidence type="ECO:0000259" key="2">
    <source>
        <dbReference type="PROSITE" id="PS51341"/>
    </source>
</evidence>
<name>A0A8T0FEK0_ARGBR</name>
<evidence type="ECO:0000313" key="4">
    <source>
        <dbReference type="Proteomes" id="UP000807504"/>
    </source>
</evidence>
<sequence>MEPCKMKKNSVPESSKRINYKMISDFALSYEITDCCNLMHEYAHLSNGCDRNPAEITPEHESNHIEHKENAQIFVHLSDPKRCANSAVETVFAKLYTELHRETNTDFLNRRCKDIGNYTLDNYSTDEIGRAWYYCDEVIEQFEVISRRILGTFMHGKPRKISVLEREIISTATWRFSKEKNQQPIAQVFPCGIITCNHFHIHVSHDCPFSSGSCRCRWRNNGDVRMCLKKFIRRPKYINPFDWVNILIYFYLSKRSGEEKYGLTEEFRVVMKIYDGKYCAKDPEKFWRGKEKEFDVTLNRRHPVMKEINKVFLQVYDHLQDLRVSAKQHPFC</sequence>
<dbReference type="Gene3D" id="1.10.10.510">
    <property type="entry name" value="Zinc finger, large T-antigen D1 domain"/>
    <property type="match status" value="1"/>
</dbReference>
<reference evidence="3" key="2">
    <citation type="submission" date="2020-06" db="EMBL/GenBank/DDBJ databases">
        <authorList>
            <person name="Sheffer M."/>
        </authorList>
    </citation>
    <scope>NUCLEOTIDE SEQUENCE</scope>
</reference>
<dbReference type="AlphaFoldDB" id="A0A8T0FEK0"/>